<keyword evidence="3" id="KW-1133">Transmembrane helix</keyword>
<dbReference type="Pfam" id="PF07738">
    <property type="entry name" value="Sad1_UNC"/>
    <property type="match status" value="1"/>
</dbReference>
<dbReference type="InterPro" id="IPR012919">
    <property type="entry name" value="SUN_dom"/>
</dbReference>
<dbReference type="PROSITE" id="PS51469">
    <property type="entry name" value="SUN"/>
    <property type="match status" value="1"/>
</dbReference>
<name>A0A154P151_DUFNO</name>
<evidence type="ECO:0000256" key="2">
    <source>
        <dbReference type="ARBA" id="ARBA00022692"/>
    </source>
</evidence>
<dbReference type="Proteomes" id="UP000076502">
    <property type="component" value="Unassembled WGS sequence"/>
</dbReference>
<dbReference type="AlphaFoldDB" id="A0A154P151"/>
<organism evidence="7 8">
    <name type="scientific">Dufourea novaeangliae</name>
    <name type="common">Sweat bee</name>
    <dbReference type="NCBI Taxonomy" id="178035"/>
    <lineage>
        <taxon>Eukaryota</taxon>
        <taxon>Metazoa</taxon>
        <taxon>Ecdysozoa</taxon>
        <taxon>Arthropoda</taxon>
        <taxon>Hexapoda</taxon>
        <taxon>Insecta</taxon>
        <taxon>Pterygota</taxon>
        <taxon>Neoptera</taxon>
        <taxon>Endopterygota</taxon>
        <taxon>Hymenoptera</taxon>
        <taxon>Apocrita</taxon>
        <taxon>Aculeata</taxon>
        <taxon>Apoidea</taxon>
        <taxon>Anthophila</taxon>
        <taxon>Halictidae</taxon>
        <taxon>Rophitinae</taxon>
        <taxon>Dufourea</taxon>
    </lineage>
</organism>
<accession>A0A154P151</accession>
<dbReference type="InterPro" id="IPR045119">
    <property type="entry name" value="SUN1-5"/>
</dbReference>
<feature type="domain" description="SUN" evidence="6">
    <location>
        <begin position="33"/>
        <end position="196"/>
    </location>
</feature>
<sequence length="196" mass="22558">VTDDRVREIVRDALRIYDADKTGRVDYALESAGGQIISTRCTQRYDIKTRAFKVLAFTLYHENNNPRTVIQGNPIQPGACWAFQGFPGYLLIKLRSSIYISGFTVEHAPKSILPNGEMRSAPRKFNVWGFVNENDPDPVMFGDYEFAATDDNLQYFPVQNTTIETPYEFVELRVHSNYGQLEYTCLYRFRVHGRPV</sequence>
<evidence type="ECO:0000256" key="5">
    <source>
        <dbReference type="ARBA" id="ARBA00023136"/>
    </source>
</evidence>
<dbReference type="FunFam" id="2.60.120.260:FF:000009">
    <property type="entry name" value="SUN domain-containing protein 1 isoform X1"/>
    <property type="match status" value="1"/>
</dbReference>
<reference evidence="7 8" key="1">
    <citation type="submission" date="2015-07" db="EMBL/GenBank/DDBJ databases">
        <title>The genome of Dufourea novaeangliae.</title>
        <authorList>
            <person name="Pan H."/>
            <person name="Kapheim K."/>
        </authorList>
    </citation>
    <scope>NUCLEOTIDE SEQUENCE [LARGE SCALE GENOMIC DNA]</scope>
    <source>
        <strain evidence="7">0120121106</strain>
        <tissue evidence="7">Whole body</tissue>
    </source>
</reference>
<keyword evidence="4" id="KW-0175">Coiled coil</keyword>
<evidence type="ECO:0000313" key="8">
    <source>
        <dbReference type="Proteomes" id="UP000076502"/>
    </source>
</evidence>
<dbReference type="STRING" id="178035.A0A154P151"/>
<dbReference type="Gene3D" id="2.60.120.260">
    <property type="entry name" value="Galactose-binding domain-like"/>
    <property type="match status" value="1"/>
</dbReference>
<evidence type="ECO:0000256" key="3">
    <source>
        <dbReference type="ARBA" id="ARBA00022989"/>
    </source>
</evidence>
<evidence type="ECO:0000256" key="1">
    <source>
        <dbReference type="ARBA" id="ARBA00004370"/>
    </source>
</evidence>
<dbReference type="PANTHER" id="PTHR12911:SF8">
    <property type="entry name" value="KLAROID PROTEIN-RELATED"/>
    <property type="match status" value="1"/>
</dbReference>
<keyword evidence="2" id="KW-0812">Transmembrane</keyword>
<protein>
    <submittedName>
        <fullName evidence="7">SUN domain-containing protein 1</fullName>
    </submittedName>
</protein>
<dbReference type="OrthoDB" id="342281at2759"/>
<keyword evidence="8" id="KW-1185">Reference proteome</keyword>
<keyword evidence="5" id="KW-0472">Membrane</keyword>
<dbReference type="EMBL" id="KQ434786">
    <property type="protein sequence ID" value="KZC05074.1"/>
    <property type="molecule type" value="Genomic_DNA"/>
</dbReference>
<dbReference type="GO" id="GO:0043495">
    <property type="term" value="F:protein-membrane adaptor activity"/>
    <property type="evidence" value="ECO:0007669"/>
    <property type="project" value="TreeGrafter"/>
</dbReference>
<gene>
    <name evidence="7" type="ORF">WN55_08679</name>
</gene>
<proteinExistence type="predicted"/>
<feature type="non-terminal residue" evidence="7">
    <location>
        <position position="1"/>
    </location>
</feature>
<evidence type="ECO:0000259" key="6">
    <source>
        <dbReference type="PROSITE" id="PS51469"/>
    </source>
</evidence>
<dbReference type="SUPFAM" id="SSF49785">
    <property type="entry name" value="Galactose-binding domain-like"/>
    <property type="match status" value="1"/>
</dbReference>
<dbReference type="GO" id="GO:0034993">
    <property type="term" value="C:meiotic nuclear membrane microtubule tethering complex"/>
    <property type="evidence" value="ECO:0007669"/>
    <property type="project" value="TreeGrafter"/>
</dbReference>
<comment type="subcellular location">
    <subcellularLocation>
        <location evidence="1">Membrane</location>
    </subcellularLocation>
</comment>
<feature type="non-terminal residue" evidence="7">
    <location>
        <position position="196"/>
    </location>
</feature>
<evidence type="ECO:0000313" key="7">
    <source>
        <dbReference type="EMBL" id="KZC05074.1"/>
    </source>
</evidence>
<dbReference type="PANTHER" id="PTHR12911">
    <property type="entry name" value="SAD1/UNC-84-LIKE PROTEIN-RELATED"/>
    <property type="match status" value="1"/>
</dbReference>
<evidence type="ECO:0000256" key="4">
    <source>
        <dbReference type="ARBA" id="ARBA00023054"/>
    </source>
</evidence>
<dbReference type="InterPro" id="IPR008979">
    <property type="entry name" value="Galactose-bd-like_sf"/>
</dbReference>